<comment type="caution">
    <text evidence="1">The sequence shown here is derived from an EMBL/GenBank/DDBJ whole genome shotgun (WGS) entry which is preliminary data.</text>
</comment>
<organism evidence="1 2">
    <name type="scientific">Halosimplex carlsbadense 2-9-1</name>
    <dbReference type="NCBI Taxonomy" id="797114"/>
    <lineage>
        <taxon>Archaea</taxon>
        <taxon>Methanobacteriati</taxon>
        <taxon>Methanobacteriota</taxon>
        <taxon>Stenosarchaea group</taxon>
        <taxon>Halobacteria</taxon>
        <taxon>Halobacteriales</taxon>
        <taxon>Haloarculaceae</taxon>
        <taxon>Halosimplex</taxon>
    </lineage>
</organism>
<gene>
    <name evidence="1" type="ORF">C475_08091</name>
</gene>
<proteinExistence type="predicted"/>
<evidence type="ECO:0000313" key="2">
    <source>
        <dbReference type="Proteomes" id="UP000011626"/>
    </source>
</evidence>
<evidence type="ECO:0000313" key="1">
    <source>
        <dbReference type="EMBL" id="ELZ26879.1"/>
    </source>
</evidence>
<protein>
    <submittedName>
        <fullName evidence="1">Uncharacterized protein</fullName>
    </submittedName>
</protein>
<dbReference type="AlphaFoldDB" id="M0CYB2"/>
<accession>M0CYB2</accession>
<name>M0CYB2_9EURY</name>
<reference evidence="1 2" key="1">
    <citation type="journal article" date="2014" name="PLoS Genet.">
        <title>Phylogenetically driven sequencing of extremely halophilic archaea reveals strategies for static and dynamic osmo-response.</title>
        <authorList>
            <person name="Becker E.A."/>
            <person name="Seitzer P.M."/>
            <person name="Tritt A."/>
            <person name="Larsen D."/>
            <person name="Krusor M."/>
            <person name="Yao A.I."/>
            <person name="Wu D."/>
            <person name="Madern D."/>
            <person name="Eisen J.A."/>
            <person name="Darling A.E."/>
            <person name="Facciotti M.T."/>
        </authorList>
    </citation>
    <scope>NUCLEOTIDE SEQUENCE [LARGE SCALE GENOMIC DNA]</scope>
    <source>
        <strain evidence="1 2">2-9-1</strain>
    </source>
</reference>
<dbReference type="Proteomes" id="UP000011626">
    <property type="component" value="Unassembled WGS sequence"/>
</dbReference>
<dbReference type="EMBL" id="AOIU01000018">
    <property type="protein sequence ID" value="ELZ26879.1"/>
    <property type="molecule type" value="Genomic_DNA"/>
</dbReference>
<keyword evidence="2" id="KW-1185">Reference proteome</keyword>
<sequence>MSFYLAKDTFGTVTISLVFVCEIETVSTTRFFQRGSIVDEKHGVVGILFLAEFAEKYLRESVCSRRFKLCME</sequence>